<keyword evidence="3" id="KW-1185">Reference proteome</keyword>
<dbReference type="Pfam" id="PF14294">
    <property type="entry name" value="DUF4372"/>
    <property type="match status" value="1"/>
</dbReference>
<protein>
    <recommendedName>
        <fullName evidence="1">DUF4372 domain-containing protein</fullName>
    </recommendedName>
</protein>
<organism evidence="2 3">
    <name type="scientific">Halanaerobium kushneri</name>
    <dbReference type="NCBI Taxonomy" id="56779"/>
    <lineage>
        <taxon>Bacteria</taxon>
        <taxon>Bacillati</taxon>
        <taxon>Bacillota</taxon>
        <taxon>Clostridia</taxon>
        <taxon>Halanaerobiales</taxon>
        <taxon>Halanaerobiaceae</taxon>
        <taxon>Halanaerobium</taxon>
    </lineage>
</organism>
<reference evidence="3" key="1">
    <citation type="submission" date="2017-01" db="EMBL/GenBank/DDBJ databases">
        <authorList>
            <person name="Varghese N."/>
            <person name="Submissions S."/>
        </authorList>
    </citation>
    <scope>NUCLEOTIDE SEQUENCE [LARGE SCALE GENOMIC DNA]</scope>
    <source>
        <strain evidence="3">ATCC 700103</strain>
    </source>
</reference>
<evidence type="ECO:0000259" key="1">
    <source>
        <dbReference type="Pfam" id="PF14294"/>
    </source>
</evidence>
<dbReference type="AlphaFoldDB" id="A0A1N6SZV2"/>
<dbReference type="OrthoDB" id="368860at2"/>
<evidence type="ECO:0000313" key="3">
    <source>
        <dbReference type="Proteomes" id="UP000185669"/>
    </source>
</evidence>
<dbReference type="Proteomes" id="UP000185669">
    <property type="component" value="Unassembled WGS sequence"/>
</dbReference>
<name>A0A1N6SZV2_9FIRM</name>
<dbReference type="InterPro" id="IPR025399">
    <property type="entry name" value="DUF4372"/>
</dbReference>
<dbReference type="RefSeq" id="WP_143414010.1">
    <property type="nucleotide sequence ID" value="NZ_FTNC01000004.1"/>
</dbReference>
<gene>
    <name evidence="2" type="ORF">SAMN05421834_104190</name>
</gene>
<accession>A0A1N6SZV2</accession>
<sequence>MDKDITETTFNQLLVAINFNLFSKIVTELELDKYTKKLTTKRLFLILLYG</sequence>
<dbReference type="EMBL" id="FTNC01000004">
    <property type="protein sequence ID" value="SIQ46668.1"/>
    <property type="molecule type" value="Genomic_DNA"/>
</dbReference>
<evidence type="ECO:0000313" key="2">
    <source>
        <dbReference type="EMBL" id="SIQ46668.1"/>
    </source>
</evidence>
<feature type="non-terminal residue" evidence="2">
    <location>
        <position position="50"/>
    </location>
</feature>
<feature type="domain" description="DUF4372" evidence="1">
    <location>
        <begin position="7"/>
        <end position="49"/>
    </location>
</feature>
<dbReference type="STRING" id="56779.SAMN05421834_104190"/>
<proteinExistence type="predicted"/>